<feature type="domain" description="MYND-type" evidence="5">
    <location>
        <begin position="213"/>
        <end position="253"/>
    </location>
</feature>
<reference evidence="6" key="1">
    <citation type="submission" date="2020-06" db="EMBL/GenBank/DDBJ databases">
        <authorList>
            <consortium name="Plant Systems Biology data submission"/>
        </authorList>
    </citation>
    <scope>NUCLEOTIDE SEQUENCE</scope>
    <source>
        <strain evidence="6">D6</strain>
    </source>
</reference>
<comment type="caution">
    <text evidence="6">The sequence shown here is derived from an EMBL/GenBank/DDBJ whole genome shotgun (WGS) entry which is preliminary data.</text>
</comment>
<accession>A0A9N8EFS5</accession>
<evidence type="ECO:0000256" key="4">
    <source>
        <dbReference type="PROSITE-ProRule" id="PRU00134"/>
    </source>
</evidence>
<dbReference type="Gene3D" id="6.10.140.2220">
    <property type="match status" value="1"/>
</dbReference>
<evidence type="ECO:0000256" key="1">
    <source>
        <dbReference type="ARBA" id="ARBA00022723"/>
    </source>
</evidence>
<dbReference type="InterPro" id="IPR002893">
    <property type="entry name" value="Znf_MYND"/>
</dbReference>
<keyword evidence="1" id="KW-0479">Metal-binding</keyword>
<gene>
    <name evidence="6" type="ORF">SEMRO_880_G214980.1</name>
</gene>
<name>A0A9N8EFS5_9STRA</name>
<dbReference type="AlphaFoldDB" id="A0A9N8EFS5"/>
<evidence type="ECO:0000313" key="6">
    <source>
        <dbReference type="EMBL" id="CAB9517774.1"/>
    </source>
</evidence>
<keyword evidence="2 4" id="KW-0863">Zinc-finger</keyword>
<dbReference type="Pfam" id="PF01753">
    <property type="entry name" value="zf-MYND"/>
    <property type="match status" value="1"/>
</dbReference>
<sequence length="333" mass="36326">MQSDDAAARLMLERWIRALNGAAEAEDPTGVSRGSPRAEALNNMVGMSVTHSAPRHLLEMTIPPLIHHVRAYISSGGSAGGHGGISEHDAATILGILVNYASPCLRGDHLARDLSNRMAEKGIVEATLYGILDSPAFPKLTKDAAFLIRNMTQMIPVEPVWIPPLIRQLERTEEGDLTIVAFLLNALLNSVESHQPPESAEANRNTICGIILCFQCGKQQPTLSKCSRCKVAQYCSKHCQKLHWKQCGHKSRCMAPTASAAAAMAKPRPSNGLALLVGIMRRHVDNSDIQFLFFITCSSAMVALVVHPQRSFPWLPRPTPCANLPLSTREECK</sequence>
<organism evidence="6 7">
    <name type="scientific">Seminavis robusta</name>
    <dbReference type="NCBI Taxonomy" id="568900"/>
    <lineage>
        <taxon>Eukaryota</taxon>
        <taxon>Sar</taxon>
        <taxon>Stramenopiles</taxon>
        <taxon>Ochrophyta</taxon>
        <taxon>Bacillariophyta</taxon>
        <taxon>Bacillariophyceae</taxon>
        <taxon>Bacillariophycidae</taxon>
        <taxon>Naviculales</taxon>
        <taxon>Naviculaceae</taxon>
        <taxon>Seminavis</taxon>
    </lineage>
</organism>
<protein>
    <submittedName>
        <fullName evidence="6">MYND finger</fullName>
    </submittedName>
</protein>
<dbReference type="GO" id="GO:0008270">
    <property type="term" value="F:zinc ion binding"/>
    <property type="evidence" value="ECO:0007669"/>
    <property type="project" value="UniProtKB-KW"/>
</dbReference>
<dbReference type="SUPFAM" id="SSF144232">
    <property type="entry name" value="HIT/MYND zinc finger-like"/>
    <property type="match status" value="1"/>
</dbReference>
<dbReference type="OrthoDB" id="61900at2759"/>
<evidence type="ECO:0000259" key="5">
    <source>
        <dbReference type="PROSITE" id="PS50865"/>
    </source>
</evidence>
<evidence type="ECO:0000313" key="7">
    <source>
        <dbReference type="Proteomes" id="UP001153069"/>
    </source>
</evidence>
<dbReference type="PROSITE" id="PS50865">
    <property type="entry name" value="ZF_MYND_2"/>
    <property type="match status" value="1"/>
</dbReference>
<evidence type="ECO:0000256" key="3">
    <source>
        <dbReference type="ARBA" id="ARBA00022833"/>
    </source>
</evidence>
<dbReference type="EMBL" id="CAICTM010000879">
    <property type="protein sequence ID" value="CAB9517774.1"/>
    <property type="molecule type" value="Genomic_DNA"/>
</dbReference>
<dbReference type="Proteomes" id="UP001153069">
    <property type="component" value="Unassembled WGS sequence"/>
</dbReference>
<keyword evidence="7" id="KW-1185">Reference proteome</keyword>
<evidence type="ECO:0000256" key="2">
    <source>
        <dbReference type="ARBA" id="ARBA00022771"/>
    </source>
</evidence>
<keyword evidence="3" id="KW-0862">Zinc</keyword>
<proteinExistence type="predicted"/>